<dbReference type="EMBL" id="CP135076">
    <property type="protein sequence ID" value="WNO53172.1"/>
    <property type="molecule type" value="Genomic_DNA"/>
</dbReference>
<proteinExistence type="predicted"/>
<sequence length="171" mass="18251">MTTDIAARATLASVASGSVLQALCASDCYDFHHLPDLPEHTIVVADRGVLLSVTDDADATFRDGILDAATRLHLDAALLRIDPREVGPITVDLALGLLSGAPLTLANFALFETPKGDLWFVPQTCRPAVEITPEGFVLELVAPFDTLSQRDAGVLRASRSVHRILEPAEAL</sequence>
<protein>
    <submittedName>
        <fullName evidence="1">Uncharacterized protein</fullName>
    </submittedName>
</protein>
<keyword evidence="2" id="KW-1185">Reference proteome</keyword>
<accession>A0ABZ0B7G1</accession>
<name>A0ABZ0B7G1_9SPHN</name>
<evidence type="ECO:0000313" key="2">
    <source>
        <dbReference type="Proteomes" id="UP001302249"/>
    </source>
</evidence>
<dbReference type="Proteomes" id="UP001302249">
    <property type="component" value="Chromosome"/>
</dbReference>
<evidence type="ECO:0000313" key="1">
    <source>
        <dbReference type="EMBL" id="WNO53172.1"/>
    </source>
</evidence>
<dbReference type="RefSeq" id="WP_313914373.1">
    <property type="nucleotide sequence ID" value="NZ_CP135076.1"/>
</dbReference>
<organism evidence="1 2">
    <name type="scientific">Stakelama saccharophila</name>
    <dbReference type="NCBI Taxonomy" id="3075605"/>
    <lineage>
        <taxon>Bacteria</taxon>
        <taxon>Pseudomonadati</taxon>
        <taxon>Pseudomonadota</taxon>
        <taxon>Alphaproteobacteria</taxon>
        <taxon>Sphingomonadales</taxon>
        <taxon>Sphingomonadaceae</taxon>
        <taxon>Stakelama</taxon>
    </lineage>
</organism>
<gene>
    <name evidence="1" type="ORF">RPR59_12055</name>
</gene>
<reference evidence="1 2" key="1">
    <citation type="submission" date="2023-09" db="EMBL/GenBank/DDBJ databases">
        <authorList>
            <person name="Rey-Velasco X."/>
        </authorList>
    </citation>
    <scope>NUCLEOTIDE SEQUENCE [LARGE SCALE GENOMIC DNA]</scope>
    <source>
        <strain evidence="1 2">W311</strain>
    </source>
</reference>